<comment type="caution">
    <text evidence="2">The sequence shown here is derived from an EMBL/GenBank/DDBJ whole genome shotgun (WGS) entry which is preliminary data.</text>
</comment>
<proteinExistence type="predicted"/>
<protein>
    <submittedName>
        <fullName evidence="2">Unnamed protein product</fullName>
    </submittedName>
</protein>
<evidence type="ECO:0000313" key="2">
    <source>
        <dbReference type="EMBL" id="GMG39459.1"/>
    </source>
</evidence>
<reference evidence="2" key="1">
    <citation type="submission" date="2023-04" db="EMBL/GenBank/DDBJ databases">
        <title>Ambrosiozyma monospora NBRC 1965.</title>
        <authorList>
            <person name="Ichikawa N."/>
            <person name="Sato H."/>
            <person name="Tonouchi N."/>
        </authorList>
    </citation>
    <scope>NUCLEOTIDE SEQUENCE</scope>
    <source>
        <strain evidence="2">NBRC 1965</strain>
    </source>
</reference>
<dbReference type="Proteomes" id="UP001165063">
    <property type="component" value="Unassembled WGS sequence"/>
</dbReference>
<keyword evidence="3" id="KW-1185">Reference proteome</keyword>
<feature type="compositionally biased region" description="Low complexity" evidence="1">
    <location>
        <begin position="67"/>
        <end position="85"/>
    </location>
</feature>
<organism evidence="2 3">
    <name type="scientific">Ambrosiozyma monospora</name>
    <name type="common">Yeast</name>
    <name type="synonym">Endomycopsis monosporus</name>
    <dbReference type="NCBI Taxonomy" id="43982"/>
    <lineage>
        <taxon>Eukaryota</taxon>
        <taxon>Fungi</taxon>
        <taxon>Dikarya</taxon>
        <taxon>Ascomycota</taxon>
        <taxon>Saccharomycotina</taxon>
        <taxon>Pichiomycetes</taxon>
        <taxon>Pichiales</taxon>
        <taxon>Pichiaceae</taxon>
        <taxon>Ambrosiozyma</taxon>
    </lineage>
</organism>
<gene>
    <name evidence="2" type="ORF">Amon01_000537000</name>
</gene>
<sequence>MPVMISDSYHHFMIWFEKPGVIAKHPTFVSDPWKLFYDEESKDTSSTEITELENEKYDITSEPAVGSEQSEAAATAADRSTSSSRNTGLEKKKCEITLKFDYAALRAKHPEVATSILKDHDEENVSNDSGKKINCREINFRYIRMENTEEGFTVKKKLLALMYDEAQNLTGDLSAIRLGVGAEDYTEEDLYNHNEKMEQRNIDKAREISKLFLGSVDEWSEMSKKRYYAGVN</sequence>
<name>A0A9W6Z241_AMBMO</name>
<evidence type="ECO:0000313" key="3">
    <source>
        <dbReference type="Proteomes" id="UP001165063"/>
    </source>
</evidence>
<accession>A0A9W6Z241</accession>
<dbReference type="EMBL" id="BSXU01002930">
    <property type="protein sequence ID" value="GMG39459.1"/>
    <property type="molecule type" value="Genomic_DNA"/>
</dbReference>
<feature type="region of interest" description="Disordered" evidence="1">
    <location>
        <begin position="59"/>
        <end position="88"/>
    </location>
</feature>
<dbReference type="AlphaFoldDB" id="A0A9W6Z241"/>
<evidence type="ECO:0000256" key="1">
    <source>
        <dbReference type="SAM" id="MobiDB-lite"/>
    </source>
</evidence>